<evidence type="ECO:0000313" key="3">
    <source>
        <dbReference type="Proteomes" id="UP000828251"/>
    </source>
</evidence>
<keyword evidence="3" id="KW-1185">Reference proteome</keyword>
<dbReference type="AlphaFoldDB" id="A0A9D3V6J6"/>
<evidence type="ECO:0000313" key="2">
    <source>
        <dbReference type="EMBL" id="KAH1073212.1"/>
    </source>
</evidence>
<comment type="caution">
    <text evidence="2">The sequence shown here is derived from an EMBL/GenBank/DDBJ whole genome shotgun (WGS) entry which is preliminary data.</text>
</comment>
<organism evidence="2 3">
    <name type="scientific">Gossypium stocksii</name>
    <dbReference type="NCBI Taxonomy" id="47602"/>
    <lineage>
        <taxon>Eukaryota</taxon>
        <taxon>Viridiplantae</taxon>
        <taxon>Streptophyta</taxon>
        <taxon>Embryophyta</taxon>
        <taxon>Tracheophyta</taxon>
        <taxon>Spermatophyta</taxon>
        <taxon>Magnoliopsida</taxon>
        <taxon>eudicotyledons</taxon>
        <taxon>Gunneridae</taxon>
        <taxon>Pentapetalae</taxon>
        <taxon>rosids</taxon>
        <taxon>malvids</taxon>
        <taxon>Malvales</taxon>
        <taxon>Malvaceae</taxon>
        <taxon>Malvoideae</taxon>
        <taxon>Gossypium</taxon>
    </lineage>
</organism>
<dbReference type="EMBL" id="JAIQCV010000008">
    <property type="protein sequence ID" value="KAH1073212.1"/>
    <property type="molecule type" value="Genomic_DNA"/>
</dbReference>
<dbReference type="OrthoDB" id="10353232at2759"/>
<dbReference type="Proteomes" id="UP000828251">
    <property type="component" value="Unassembled WGS sequence"/>
</dbReference>
<proteinExistence type="predicted"/>
<reference evidence="2 3" key="1">
    <citation type="journal article" date="2021" name="Plant Biotechnol. J.">
        <title>Multi-omics assisted identification of the key and species-specific regulatory components of drought-tolerant mechanisms in Gossypium stocksii.</title>
        <authorList>
            <person name="Yu D."/>
            <person name="Ke L."/>
            <person name="Zhang D."/>
            <person name="Wu Y."/>
            <person name="Sun Y."/>
            <person name="Mei J."/>
            <person name="Sun J."/>
            <person name="Sun Y."/>
        </authorList>
    </citation>
    <scope>NUCLEOTIDE SEQUENCE [LARGE SCALE GENOMIC DNA]</scope>
    <source>
        <strain evidence="3">cv. E1</strain>
        <tissue evidence="2">Leaf</tissue>
    </source>
</reference>
<name>A0A9D3V6J6_9ROSI</name>
<evidence type="ECO:0000256" key="1">
    <source>
        <dbReference type="SAM" id="Coils"/>
    </source>
</evidence>
<keyword evidence="1" id="KW-0175">Coiled coil</keyword>
<sequence length="103" mass="12204">MDQRLERLEQLQREMQDQLQMQMQEQLAKIQQDMRDQMLESQRNMMTQMTQLLSGVIDKGKGPMVNTREDNKDYPLGFTLAHAQTQPEVYPRRPSVTIRPQQV</sequence>
<feature type="coiled-coil region" evidence="1">
    <location>
        <begin position="1"/>
        <end position="40"/>
    </location>
</feature>
<accession>A0A9D3V6J6</accession>
<gene>
    <name evidence="2" type="ORF">J1N35_025540</name>
</gene>
<protein>
    <submittedName>
        <fullName evidence="2">Uncharacterized protein</fullName>
    </submittedName>
</protein>